<evidence type="ECO:0000256" key="1">
    <source>
        <dbReference type="ARBA" id="ARBA00023015"/>
    </source>
</evidence>
<evidence type="ECO:0000313" key="5">
    <source>
        <dbReference type="EMBL" id="SEH33585.1"/>
    </source>
</evidence>
<dbReference type="InterPro" id="IPR036388">
    <property type="entry name" value="WH-like_DNA-bd_sf"/>
</dbReference>
<dbReference type="PROSITE" id="PS51118">
    <property type="entry name" value="HTH_HXLR"/>
    <property type="match status" value="1"/>
</dbReference>
<dbReference type="InterPro" id="IPR036390">
    <property type="entry name" value="WH_DNA-bd_sf"/>
</dbReference>
<evidence type="ECO:0000313" key="6">
    <source>
        <dbReference type="Proteomes" id="UP000198561"/>
    </source>
</evidence>
<proteinExistence type="predicted"/>
<accession>A0A1H6HH32</accession>
<keyword evidence="1" id="KW-0805">Transcription regulation</keyword>
<keyword evidence="2" id="KW-0238">DNA-binding</keyword>
<dbReference type="EMBL" id="FNWQ01000002">
    <property type="protein sequence ID" value="SEH33585.1"/>
    <property type="molecule type" value="Genomic_DNA"/>
</dbReference>
<protein>
    <submittedName>
        <fullName evidence="5">Transcriptional regulator, HxlR family</fullName>
    </submittedName>
</protein>
<dbReference type="STRING" id="680127.SAMN05421593_2372"/>
<dbReference type="Gene3D" id="1.10.10.10">
    <property type="entry name" value="Winged helix-like DNA-binding domain superfamily/Winged helix DNA-binding domain"/>
    <property type="match status" value="1"/>
</dbReference>
<evidence type="ECO:0000256" key="3">
    <source>
        <dbReference type="ARBA" id="ARBA00023163"/>
    </source>
</evidence>
<sequence>MEEEKIVYSRPQCSNHLAATEDALYVLGGRWTIRVMIAILGGHTRFNELQRTINGISARVLSSELKKLEVNHLVERTVITDQKPVLVEYVPTEYSESLKDVIAALAEWGSRHKKKITA</sequence>
<keyword evidence="3" id="KW-0804">Transcription</keyword>
<feature type="domain" description="HTH hxlR-type" evidence="4">
    <location>
        <begin position="13"/>
        <end position="117"/>
    </location>
</feature>
<dbReference type="PANTHER" id="PTHR33204">
    <property type="entry name" value="TRANSCRIPTIONAL REGULATOR, MARR FAMILY"/>
    <property type="match status" value="1"/>
</dbReference>
<dbReference type="SUPFAM" id="SSF46785">
    <property type="entry name" value="Winged helix' DNA-binding domain"/>
    <property type="match status" value="1"/>
</dbReference>
<dbReference type="Proteomes" id="UP000198561">
    <property type="component" value="Unassembled WGS sequence"/>
</dbReference>
<gene>
    <name evidence="5" type="ORF">SAMN05421593_2372</name>
</gene>
<organism evidence="5 6">
    <name type="scientific">Chryseobacterium culicis</name>
    <dbReference type="NCBI Taxonomy" id="680127"/>
    <lineage>
        <taxon>Bacteria</taxon>
        <taxon>Pseudomonadati</taxon>
        <taxon>Bacteroidota</taxon>
        <taxon>Flavobacteriia</taxon>
        <taxon>Flavobacteriales</taxon>
        <taxon>Weeksellaceae</taxon>
        <taxon>Chryseobacterium group</taxon>
        <taxon>Chryseobacterium</taxon>
    </lineage>
</organism>
<reference evidence="5 6" key="1">
    <citation type="submission" date="2016-10" db="EMBL/GenBank/DDBJ databases">
        <authorList>
            <person name="de Groot N.N."/>
        </authorList>
    </citation>
    <scope>NUCLEOTIDE SEQUENCE [LARGE SCALE GENOMIC DNA]</scope>
    <source>
        <strain evidence="5 6">DSM 23031</strain>
    </source>
</reference>
<dbReference type="OrthoDB" id="769662at2"/>
<dbReference type="RefSeq" id="WP_089692426.1">
    <property type="nucleotide sequence ID" value="NZ_DALZIY010000001.1"/>
</dbReference>
<name>A0A1H6HH32_CHRCI</name>
<dbReference type="Pfam" id="PF01638">
    <property type="entry name" value="HxlR"/>
    <property type="match status" value="1"/>
</dbReference>
<dbReference type="AlphaFoldDB" id="A0A1H6HH32"/>
<evidence type="ECO:0000256" key="2">
    <source>
        <dbReference type="ARBA" id="ARBA00023125"/>
    </source>
</evidence>
<dbReference type="InterPro" id="IPR002577">
    <property type="entry name" value="HTH_HxlR"/>
</dbReference>
<dbReference type="GO" id="GO:0003677">
    <property type="term" value="F:DNA binding"/>
    <property type="evidence" value="ECO:0007669"/>
    <property type="project" value="UniProtKB-KW"/>
</dbReference>
<evidence type="ECO:0000259" key="4">
    <source>
        <dbReference type="PROSITE" id="PS51118"/>
    </source>
</evidence>